<dbReference type="PANTHER" id="PTHR43284">
    <property type="entry name" value="ASPARAGINE SYNTHETASE (GLUTAMINE-HYDROLYZING)"/>
    <property type="match status" value="1"/>
</dbReference>
<dbReference type="EMBL" id="JRAA01000001">
    <property type="protein sequence ID" value="KHF25765.1"/>
    <property type="molecule type" value="Genomic_DNA"/>
</dbReference>
<keyword evidence="12" id="KW-0436">Ligase</keyword>
<dbReference type="Gene3D" id="3.40.50.620">
    <property type="entry name" value="HUPs"/>
    <property type="match status" value="2"/>
</dbReference>
<dbReference type="InterPro" id="IPR051786">
    <property type="entry name" value="ASN_synthetase/amidase"/>
</dbReference>
<dbReference type="OrthoDB" id="9763290at2"/>
<dbReference type="Pfam" id="PF00733">
    <property type="entry name" value="Asn_synthase"/>
    <property type="match status" value="1"/>
</dbReference>
<evidence type="ECO:0000313" key="13">
    <source>
        <dbReference type="Proteomes" id="UP000030856"/>
    </source>
</evidence>
<dbReference type="PATRIC" id="fig|2340.3.peg.279"/>
<keyword evidence="5 9" id="KW-0067">ATP-binding</keyword>
<dbReference type="Pfam" id="PF13522">
    <property type="entry name" value="GATase_6"/>
    <property type="match status" value="1"/>
</dbReference>
<comment type="similarity">
    <text evidence="2">Belongs to the asparagine synthetase family.</text>
</comment>
<dbReference type="InterPro" id="IPR017932">
    <property type="entry name" value="GATase_2_dom"/>
</dbReference>
<dbReference type="Proteomes" id="UP000030856">
    <property type="component" value="Unassembled WGS sequence"/>
</dbReference>
<dbReference type="Gene3D" id="3.60.20.10">
    <property type="entry name" value="Glutamine Phosphoribosylpyrophosphate, subunit 1, domain 1"/>
    <property type="match status" value="1"/>
</dbReference>
<dbReference type="CDD" id="cd00712">
    <property type="entry name" value="AsnB"/>
    <property type="match status" value="1"/>
</dbReference>
<evidence type="ECO:0000256" key="8">
    <source>
        <dbReference type="PIRSR" id="PIRSR001589-1"/>
    </source>
</evidence>
<feature type="binding site" evidence="9">
    <location>
        <position position="106"/>
    </location>
    <ligand>
        <name>L-glutamine</name>
        <dbReference type="ChEBI" id="CHEBI:58359"/>
    </ligand>
</feature>
<dbReference type="InterPro" id="IPR033738">
    <property type="entry name" value="AsnB_N"/>
</dbReference>
<feature type="binding site" evidence="9">
    <location>
        <position position="306"/>
    </location>
    <ligand>
        <name>ATP</name>
        <dbReference type="ChEBI" id="CHEBI:30616"/>
    </ligand>
</feature>
<name>A0A0B0H9K0_SOVGS</name>
<dbReference type="GO" id="GO:0005829">
    <property type="term" value="C:cytosol"/>
    <property type="evidence" value="ECO:0007669"/>
    <property type="project" value="TreeGrafter"/>
</dbReference>
<dbReference type="InterPro" id="IPR001962">
    <property type="entry name" value="Asn_synthase"/>
</dbReference>
<evidence type="ECO:0000259" key="11">
    <source>
        <dbReference type="PROSITE" id="PS51278"/>
    </source>
</evidence>
<dbReference type="AlphaFoldDB" id="A0A0B0H9K0"/>
<dbReference type="eggNOG" id="COG0367">
    <property type="taxonomic scope" value="Bacteria"/>
</dbReference>
<dbReference type="GO" id="GO:0005524">
    <property type="term" value="F:ATP binding"/>
    <property type="evidence" value="ECO:0007669"/>
    <property type="project" value="UniProtKB-KW"/>
</dbReference>
<evidence type="ECO:0000256" key="10">
    <source>
        <dbReference type="PIRSR" id="PIRSR001589-3"/>
    </source>
</evidence>
<evidence type="ECO:0000313" key="12">
    <source>
        <dbReference type="EMBL" id="KHF25765.1"/>
    </source>
</evidence>
<keyword evidence="6 8" id="KW-0315">Glutamine amidotransferase</keyword>
<dbReference type="CDD" id="cd01991">
    <property type="entry name" value="Asn_synthase_B_C"/>
    <property type="match status" value="1"/>
</dbReference>
<comment type="catalytic activity">
    <reaction evidence="7">
        <text>L-aspartate + L-glutamine + ATP + H2O = L-asparagine + L-glutamate + AMP + diphosphate + H(+)</text>
        <dbReference type="Rhea" id="RHEA:12228"/>
        <dbReference type="ChEBI" id="CHEBI:15377"/>
        <dbReference type="ChEBI" id="CHEBI:15378"/>
        <dbReference type="ChEBI" id="CHEBI:29985"/>
        <dbReference type="ChEBI" id="CHEBI:29991"/>
        <dbReference type="ChEBI" id="CHEBI:30616"/>
        <dbReference type="ChEBI" id="CHEBI:33019"/>
        <dbReference type="ChEBI" id="CHEBI:58048"/>
        <dbReference type="ChEBI" id="CHEBI:58359"/>
        <dbReference type="ChEBI" id="CHEBI:456215"/>
        <dbReference type="EC" id="6.3.5.4"/>
    </reaction>
</comment>
<feature type="site" description="Important for beta-aspartyl-AMP intermediate formation" evidence="10">
    <location>
        <position position="381"/>
    </location>
</feature>
<keyword evidence="13" id="KW-1185">Reference proteome</keyword>
<gene>
    <name evidence="12" type="ORF">JV46_19230</name>
</gene>
<evidence type="ECO:0000256" key="1">
    <source>
        <dbReference type="ARBA" id="ARBA00005187"/>
    </source>
</evidence>
<evidence type="ECO:0000256" key="2">
    <source>
        <dbReference type="ARBA" id="ARBA00005752"/>
    </source>
</evidence>
<dbReference type="PROSITE" id="PS51278">
    <property type="entry name" value="GATASE_TYPE_2"/>
    <property type="match status" value="1"/>
</dbReference>
<dbReference type="NCBIfam" id="TIGR01536">
    <property type="entry name" value="asn_synth_AEB"/>
    <property type="match status" value="1"/>
</dbReference>
<evidence type="ECO:0000256" key="4">
    <source>
        <dbReference type="ARBA" id="ARBA00022741"/>
    </source>
</evidence>
<dbReference type="STRING" id="2340.JV46_19230"/>
<feature type="active site" description="For GATase activity" evidence="8">
    <location>
        <position position="2"/>
    </location>
</feature>
<dbReference type="PANTHER" id="PTHR43284:SF1">
    <property type="entry name" value="ASPARAGINE SYNTHETASE"/>
    <property type="match status" value="1"/>
</dbReference>
<comment type="pathway">
    <text evidence="1">Amino-acid biosynthesis; L-asparagine biosynthesis; L-asparagine from L-aspartate (L-Gln route): step 1/1.</text>
</comment>
<dbReference type="InterPro" id="IPR006426">
    <property type="entry name" value="Asn_synth_AEB"/>
</dbReference>
<proteinExistence type="inferred from homology"/>
<evidence type="ECO:0000256" key="9">
    <source>
        <dbReference type="PIRSR" id="PIRSR001589-2"/>
    </source>
</evidence>
<evidence type="ECO:0000256" key="7">
    <source>
        <dbReference type="ARBA" id="ARBA00048741"/>
    </source>
</evidence>
<dbReference type="SUPFAM" id="SSF52402">
    <property type="entry name" value="Adenine nucleotide alpha hydrolases-like"/>
    <property type="match status" value="1"/>
</dbReference>
<dbReference type="InterPro" id="IPR029055">
    <property type="entry name" value="Ntn_hydrolases_N"/>
</dbReference>
<dbReference type="PIRSF" id="PIRSF001589">
    <property type="entry name" value="Asn_synthetase_glu-h"/>
    <property type="match status" value="1"/>
</dbReference>
<comment type="caution">
    <text evidence="12">The sequence shown here is derived from an EMBL/GenBank/DDBJ whole genome shotgun (WGS) entry which is preliminary data.</text>
</comment>
<evidence type="ECO:0000256" key="6">
    <source>
        <dbReference type="ARBA" id="ARBA00022962"/>
    </source>
</evidence>
<keyword evidence="8" id="KW-0028">Amino-acid biosynthesis</keyword>
<accession>A0A0B0H9K0</accession>
<protein>
    <recommendedName>
        <fullName evidence="3">asparagine synthase (glutamine-hydrolyzing)</fullName>
        <ecNumber evidence="3">6.3.5.4</ecNumber>
    </recommendedName>
</protein>
<keyword evidence="8" id="KW-0061">Asparagine biosynthesis</keyword>
<sequence>MCGFAGFIDPGRSAGEMKALASSMGDTIVHRGPDDAGAWVDEESGIALAHRRLSVVDLSAAGHQPMESSSGRYVIAFNGEIYNHLQLREQLEASTSQPLSWRGHSDTETLLAAFEQLGIKQTLEACVGMFAIVLWDRMERRLTLMRDRFGEKPLYYGWVNNAFVFASELKALRCFPGFDNSVSRESLAAYLRFSHVPAPLTIYENLYKLEPASLVSFNGAQRETSGKPQTQSYWSLSDVAENGITNRINDEDEALHTIETGLLESVRLQSCADVPLGAFLSGGVDSSLIVALMQQQASSPVKSFTIGFEEAGFDETPHAREVATHLGTEHHELFVTSAEAQQVIPQLPHIYDEPFADSSQIPTHLVCRAARQHVTVALSGDAGDELFGGYNRYHWAPLVWQRVAWMPHPLRRLLGSLIRLLPVAGWDGVNSLLRSRQAVAQLGDKAHKLAERLQHTASLDDLYFALVSEWLNPDRILQSSSSKTMAAVGNDKLPVGLPPVEAMMLQDSLNYLPNDILCKVDRAAMSVSLETRIPFLDHRVAETAWRLPLSMKMRDNTGKWMLRQLLYRKVPQELIERPKTGFAIPVGQWLRGPLREWGEMLLNETRLEQEGFFNPQVVRETWQQHQGGRYDWTARLWSLLMFQAWLEREGRQ</sequence>
<dbReference type="GO" id="GO:0004066">
    <property type="term" value="F:asparagine synthase (glutamine-hydrolyzing) activity"/>
    <property type="evidence" value="ECO:0007669"/>
    <property type="project" value="UniProtKB-EC"/>
</dbReference>
<feature type="binding site" evidence="9">
    <location>
        <begin position="379"/>
        <end position="380"/>
    </location>
    <ligand>
        <name>ATP</name>
        <dbReference type="ChEBI" id="CHEBI:30616"/>
    </ligand>
</feature>
<reference evidence="12 13" key="1">
    <citation type="journal article" date="2014" name="BMC Genomics">
        <title>The genome of the intracellular bacterium of the coastal bivalve, Solemya velum: a blueprint for thriving in and out of symbiosis.</title>
        <authorList>
            <person name="Dmytrenko O."/>
            <person name="Russell S.L."/>
            <person name="Loo W.T."/>
            <person name="Fontanez K.M."/>
            <person name="Liao L."/>
            <person name="Roeselers G."/>
            <person name="Sharma R."/>
            <person name="Stewart F.J."/>
            <person name="Newton I.L."/>
            <person name="Woyke T."/>
            <person name="Wu D."/>
            <person name="Lang J.M."/>
            <person name="Eisen J.A."/>
            <person name="Cavanaugh C.M."/>
        </authorList>
    </citation>
    <scope>NUCLEOTIDE SEQUENCE [LARGE SCALE GENOMIC DNA]</scope>
    <source>
        <strain evidence="12 13">WH</strain>
    </source>
</reference>
<evidence type="ECO:0000256" key="5">
    <source>
        <dbReference type="ARBA" id="ARBA00022840"/>
    </source>
</evidence>
<dbReference type="InterPro" id="IPR014729">
    <property type="entry name" value="Rossmann-like_a/b/a_fold"/>
</dbReference>
<dbReference type="SUPFAM" id="SSF56235">
    <property type="entry name" value="N-terminal nucleophile aminohydrolases (Ntn hydrolases)"/>
    <property type="match status" value="1"/>
</dbReference>
<dbReference type="EC" id="6.3.5.4" evidence="3"/>
<evidence type="ECO:0000256" key="3">
    <source>
        <dbReference type="ARBA" id="ARBA00012737"/>
    </source>
</evidence>
<feature type="domain" description="Glutamine amidotransferase type-2" evidence="11">
    <location>
        <begin position="2"/>
        <end position="220"/>
    </location>
</feature>
<dbReference type="RefSeq" id="WP_043115444.1">
    <property type="nucleotide sequence ID" value="NZ_JRAA01000001.1"/>
</dbReference>
<keyword evidence="4 9" id="KW-0547">Nucleotide-binding</keyword>
<organism evidence="12 13">
    <name type="scientific">Solemya velum gill symbiont</name>
    <dbReference type="NCBI Taxonomy" id="2340"/>
    <lineage>
        <taxon>Bacteria</taxon>
        <taxon>Pseudomonadati</taxon>
        <taxon>Pseudomonadota</taxon>
        <taxon>Gammaproteobacteria</taxon>
        <taxon>sulfur-oxidizing symbionts</taxon>
    </lineage>
</organism>
<dbReference type="GO" id="GO:0006529">
    <property type="term" value="P:asparagine biosynthetic process"/>
    <property type="evidence" value="ECO:0007669"/>
    <property type="project" value="UniProtKB-KW"/>
</dbReference>